<keyword evidence="2" id="KW-1185">Reference proteome</keyword>
<protein>
    <submittedName>
        <fullName evidence="1">Uncharacterized protein</fullName>
    </submittedName>
</protein>
<dbReference type="STRING" id="1108050.A0A0B7FX62"/>
<proteinExistence type="predicted"/>
<reference evidence="1 2" key="1">
    <citation type="submission" date="2014-11" db="EMBL/GenBank/DDBJ databases">
        <authorList>
            <person name="Wibberg Daniel"/>
        </authorList>
    </citation>
    <scope>NUCLEOTIDE SEQUENCE [LARGE SCALE GENOMIC DNA]</scope>
    <source>
        <strain evidence="1">Rhizoctonia solani AG1-IB 7/3/14</strain>
    </source>
</reference>
<dbReference type="Gene3D" id="2.40.400.10">
    <property type="entry name" value="Acetoacetate decarboxylase-like"/>
    <property type="match status" value="1"/>
</dbReference>
<name>A0A0B7FX62_THACB</name>
<evidence type="ECO:0000313" key="1">
    <source>
        <dbReference type="EMBL" id="CEL61464.1"/>
    </source>
</evidence>
<dbReference type="PANTHER" id="PTHR40518">
    <property type="entry name" value="ACETOACETATE DECARBOXYLASE"/>
    <property type="match status" value="1"/>
</dbReference>
<dbReference type="InterPro" id="IPR023375">
    <property type="entry name" value="ADC_dom_sf"/>
</dbReference>
<organism evidence="1 2">
    <name type="scientific">Thanatephorus cucumeris (strain AG1-IB / isolate 7/3/14)</name>
    <name type="common">Lettuce bottom rot fungus</name>
    <name type="synonym">Rhizoctonia solani</name>
    <dbReference type="NCBI Taxonomy" id="1108050"/>
    <lineage>
        <taxon>Eukaryota</taxon>
        <taxon>Fungi</taxon>
        <taxon>Dikarya</taxon>
        <taxon>Basidiomycota</taxon>
        <taxon>Agaricomycotina</taxon>
        <taxon>Agaricomycetes</taxon>
        <taxon>Cantharellales</taxon>
        <taxon>Ceratobasidiaceae</taxon>
        <taxon>Rhizoctonia</taxon>
        <taxon>Rhizoctonia solani AG-1</taxon>
    </lineage>
</organism>
<accession>A0A0B7FX62</accession>
<dbReference type="AlphaFoldDB" id="A0A0B7FX62"/>
<dbReference type="SUPFAM" id="SSF160104">
    <property type="entry name" value="Acetoacetate decarboxylase-like"/>
    <property type="match status" value="1"/>
</dbReference>
<dbReference type="Proteomes" id="UP000059188">
    <property type="component" value="Unassembled WGS sequence"/>
</dbReference>
<gene>
    <name evidence="1" type="ORF">RSOLAG1IB_10046</name>
</gene>
<dbReference type="EMBL" id="LN679156">
    <property type="protein sequence ID" value="CEL61464.1"/>
    <property type="molecule type" value="Genomic_DNA"/>
</dbReference>
<dbReference type="OrthoDB" id="9970474at2759"/>
<evidence type="ECO:0000313" key="2">
    <source>
        <dbReference type="Proteomes" id="UP000059188"/>
    </source>
</evidence>
<sequence>MVVSNEPTTVPCPIPTSKPAPDGFADCLPPWRPQAESWWILTAAPLPWQLKELPKGALDAQESSRLQEFQTKYEGGLGAIQLNRYHVSPVGPYEELLYIPGQMSYKVGDSCLSGRSITRIYVSSYAPLTNGRRIWNTPKHLARFEFVSETPSDPLSPTVVSVYPSLTDSPTPDFSPDPMFRARLVPSRYLPRIPLNLSNFPRALLDTRVLQPPLSEPMGTEKWITVEVGHSGYVRVMYPEPGLSGGRYGDGIGFPDVEPMTIGLWCPKLDQVFAPPEILDLISYEPRKTK</sequence>
<dbReference type="PANTHER" id="PTHR40518:SF1">
    <property type="entry name" value="ACETOACETATE DECARBOXYLASE"/>
    <property type="match status" value="1"/>
</dbReference>